<name>A0A8S1UR67_PAROT</name>
<comment type="caution">
    <text evidence="2">The sequence shown here is derived from an EMBL/GenBank/DDBJ whole genome shotgun (WGS) entry which is preliminary data.</text>
</comment>
<dbReference type="Proteomes" id="UP000683925">
    <property type="component" value="Unassembled WGS sequence"/>
</dbReference>
<accession>A0A8S1UR67</accession>
<protein>
    <submittedName>
        <fullName evidence="2">Uncharacterized protein</fullName>
    </submittedName>
</protein>
<keyword evidence="3" id="KW-1185">Reference proteome</keyword>
<feature type="region of interest" description="Disordered" evidence="1">
    <location>
        <begin position="1"/>
        <end position="34"/>
    </location>
</feature>
<organism evidence="2 3">
    <name type="scientific">Paramecium octaurelia</name>
    <dbReference type="NCBI Taxonomy" id="43137"/>
    <lineage>
        <taxon>Eukaryota</taxon>
        <taxon>Sar</taxon>
        <taxon>Alveolata</taxon>
        <taxon>Ciliophora</taxon>
        <taxon>Intramacronucleata</taxon>
        <taxon>Oligohymenophorea</taxon>
        <taxon>Peniculida</taxon>
        <taxon>Parameciidae</taxon>
        <taxon>Paramecium</taxon>
    </lineage>
</organism>
<dbReference type="OMA" id="YIFEDYQ"/>
<evidence type="ECO:0000256" key="1">
    <source>
        <dbReference type="SAM" id="MobiDB-lite"/>
    </source>
</evidence>
<sequence length="306" mass="35777">MNSQKKEQQQISKIQSNKYATQKQSQIYEKKKNSGNQAMSLQSKQCYKQQQQQLEDQALIQYYIFEDYQNLINLIYSLQTVNEFFKDDPDNEMVILCRNKVINQLNLSNAIHHDIQETYKDQNYRYFIKQEKQKVKELVSHLPPDIQNSIYLQMYGKNSLTENIQSTHQELEKMNSSFNNKVVSQIFSSMHIVDQKVSQIQSQKHYIVPSSNDVLEKAKQYQNLTQIKLDASYNQQLQSSSPRTVTQKQSQAQNSLGRSKSCKNNPTKLQQEIQNLPREKQQQSNQQAFKGNLKNHINGLINLANC</sequence>
<feature type="compositionally biased region" description="Low complexity" evidence="1">
    <location>
        <begin position="9"/>
        <end position="18"/>
    </location>
</feature>
<reference evidence="2" key="1">
    <citation type="submission" date="2021-01" db="EMBL/GenBank/DDBJ databases">
        <authorList>
            <consortium name="Genoscope - CEA"/>
            <person name="William W."/>
        </authorList>
    </citation>
    <scope>NUCLEOTIDE SEQUENCE</scope>
</reference>
<dbReference type="EMBL" id="CAJJDP010000050">
    <property type="protein sequence ID" value="CAD8167788.1"/>
    <property type="molecule type" value="Genomic_DNA"/>
</dbReference>
<evidence type="ECO:0000313" key="2">
    <source>
        <dbReference type="EMBL" id="CAD8167788.1"/>
    </source>
</evidence>
<dbReference type="OrthoDB" id="310325at2759"/>
<dbReference type="AlphaFoldDB" id="A0A8S1UR67"/>
<proteinExistence type="predicted"/>
<evidence type="ECO:0000313" key="3">
    <source>
        <dbReference type="Proteomes" id="UP000683925"/>
    </source>
</evidence>
<gene>
    <name evidence="2" type="ORF">POCTA_138.1.T0500268</name>
</gene>
<feature type="region of interest" description="Disordered" evidence="1">
    <location>
        <begin position="238"/>
        <end position="266"/>
    </location>
</feature>